<evidence type="ECO:0000256" key="6">
    <source>
        <dbReference type="ARBA" id="ARBA00035132"/>
    </source>
</evidence>
<dbReference type="Proteomes" id="UP000791440">
    <property type="component" value="Unassembled WGS sequence"/>
</dbReference>
<evidence type="ECO:0000313" key="8">
    <source>
        <dbReference type="Proteomes" id="UP000791440"/>
    </source>
</evidence>
<accession>A0A922CU12</accession>
<comment type="subcellular location">
    <subcellularLocation>
        <location evidence="1">Mitochondrion</location>
    </subcellularLocation>
</comment>
<dbReference type="PANTHER" id="PTHR13362">
    <property type="entry name" value="MITOCHONDRIAL RIBOSOMAL PROTEIN S33"/>
    <property type="match status" value="1"/>
</dbReference>
<comment type="similarity">
    <text evidence="2">Belongs to the mitochondrion-specific ribosomal protein mS33 family.</text>
</comment>
<dbReference type="PANTHER" id="PTHR13362:SF2">
    <property type="entry name" value="SMALL RIBOSOMAL SUBUNIT PROTEIN MS33"/>
    <property type="match status" value="1"/>
</dbReference>
<keyword evidence="4" id="KW-0496">Mitochondrion</keyword>
<evidence type="ECO:0000256" key="2">
    <source>
        <dbReference type="ARBA" id="ARBA00008970"/>
    </source>
</evidence>
<keyword evidence="8" id="KW-1185">Reference proteome</keyword>
<evidence type="ECO:0000256" key="3">
    <source>
        <dbReference type="ARBA" id="ARBA00022980"/>
    </source>
</evidence>
<dbReference type="AlphaFoldDB" id="A0A922CU12"/>
<evidence type="ECO:0000256" key="4">
    <source>
        <dbReference type="ARBA" id="ARBA00023128"/>
    </source>
</evidence>
<protein>
    <recommendedName>
        <fullName evidence="6">Small ribosomal subunit protein mS33</fullName>
    </recommendedName>
</protein>
<evidence type="ECO:0000313" key="7">
    <source>
        <dbReference type="EMBL" id="KAG6458314.1"/>
    </source>
</evidence>
<name>A0A922CU12_MANSE</name>
<comment type="caution">
    <text evidence="7">The sequence shown here is derived from an EMBL/GenBank/DDBJ whole genome shotgun (WGS) entry which is preliminary data.</text>
</comment>
<sequence length="119" mass="14271">MATNYAKYAQLINASTNYARRMQRLSNRIFGEVAIPTNSKSMKVVRIFSEKPLHTNEEIIHYYPKHVETSALMLKLREYGLFRDEHQDFKEEMKRLRELRGKVKVWKRKLDQNKELNVL</sequence>
<dbReference type="InterPro" id="IPR013219">
    <property type="entry name" value="Ribosomal_mS33"/>
</dbReference>
<reference evidence="7" key="1">
    <citation type="journal article" date="2016" name="Insect Biochem. Mol. Biol.">
        <title>Multifaceted biological insights from a draft genome sequence of the tobacco hornworm moth, Manduca sexta.</title>
        <authorList>
            <person name="Kanost M.R."/>
            <person name="Arrese E.L."/>
            <person name="Cao X."/>
            <person name="Chen Y.R."/>
            <person name="Chellapilla S."/>
            <person name="Goldsmith M.R."/>
            <person name="Grosse-Wilde E."/>
            <person name="Heckel D.G."/>
            <person name="Herndon N."/>
            <person name="Jiang H."/>
            <person name="Papanicolaou A."/>
            <person name="Qu J."/>
            <person name="Soulages J.L."/>
            <person name="Vogel H."/>
            <person name="Walters J."/>
            <person name="Waterhouse R.M."/>
            <person name="Ahn S.J."/>
            <person name="Almeida F.C."/>
            <person name="An C."/>
            <person name="Aqrawi P."/>
            <person name="Bretschneider A."/>
            <person name="Bryant W.B."/>
            <person name="Bucks S."/>
            <person name="Chao H."/>
            <person name="Chevignon G."/>
            <person name="Christen J.M."/>
            <person name="Clarke D.F."/>
            <person name="Dittmer N.T."/>
            <person name="Ferguson L.C.F."/>
            <person name="Garavelou S."/>
            <person name="Gordon K.H.J."/>
            <person name="Gunaratna R.T."/>
            <person name="Han Y."/>
            <person name="Hauser F."/>
            <person name="He Y."/>
            <person name="Heidel-Fischer H."/>
            <person name="Hirsh A."/>
            <person name="Hu Y."/>
            <person name="Jiang H."/>
            <person name="Kalra D."/>
            <person name="Klinner C."/>
            <person name="Konig C."/>
            <person name="Kovar C."/>
            <person name="Kroll A.R."/>
            <person name="Kuwar S.S."/>
            <person name="Lee S.L."/>
            <person name="Lehman R."/>
            <person name="Li K."/>
            <person name="Li Z."/>
            <person name="Liang H."/>
            <person name="Lovelace S."/>
            <person name="Lu Z."/>
            <person name="Mansfield J.H."/>
            <person name="McCulloch K.J."/>
            <person name="Mathew T."/>
            <person name="Morton B."/>
            <person name="Muzny D.M."/>
            <person name="Neunemann D."/>
            <person name="Ongeri F."/>
            <person name="Pauchet Y."/>
            <person name="Pu L.L."/>
            <person name="Pyrousis I."/>
            <person name="Rao X.J."/>
            <person name="Redding A."/>
            <person name="Roesel C."/>
            <person name="Sanchez-Gracia A."/>
            <person name="Schaack S."/>
            <person name="Shukla A."/>
            <person name="Tetreau G."/>
            <person name="Wang Y."/>
            <person name="Xiong G.H."/>
            <person name="Traut W."/>
            <person name="Walsh T.K."/>
            <person name="Worley K.C."/>
            <person name="Wu D."/>
            <person name="Wu W."/>
            <person name="Wu Y.Q."/>
            <person name="Zhang X."/>
            <person name="Zou Z."/>
            <person name="Zucker H."/>
            <person name="Briscoe A.D."/>
            <person name="Burmester T."/>
            <person name="Clem R.J."/>
            <person name="Feyereisen R."/>
            <person name="Grimmelikhuijzen C.J.P."/>
            <person name="Hamodrakas S.J."/>
            <person name="Hansson B.S."/>
            <person name="Huguet E."/>
            <person name="Jermiin L.S."/>
            <person name="Lan Q."/>
            <person name="Lehman H.K."/>
            <person name="Lorenzen M."/>
            <person name="Merzendorfer H."/>
            <person name="Michalopoulos I."/>
            <person name="Morton D.B."/>
            <person name="Muthukrishnan S."/>
            <person name="Oakeshott J.G."/>
            <person name="Palmer W."/>
            <person name="Park Y."/>
            <person name="Passarelli A.L."/>
            <person name="Rozas J."/>
            <person name="Schwartz L.M."/>
            <person name="Smith W."/>
            <person name="Southgate A."/>
            <person name="Vilcinskas A."/>
            <person name="Vogt R."/>
            <person name="Wang P."/>
            <person name="Werren J."/>
            <person name="Yu X.Q."/>
            <person name="Zhou J.J."/>
            <person name="Brown S.J."/>
            <person name="Scherer S.E."/>
            <person name="Richards S."/>
            <person name="Blissard G.W."/>
        </authorList>
    </citation>
    <scope>NUCLEOTIDE SEQUENCE</scope>
</reference>
<dbReference type="GO" id="GO:1990904">
    <property type="term" value="C:ribonucleoprotein complex"/>
    <property type="evidence" value="ECO:0007669"/>
    <property type="project" value="UniProtKB-KW"/>
</dbReference>
<keyword evidence="5" id="KW-0687">Ribonucleoprotein</keyword>
<keyword evidence="3" id="KW-0689">Ribosomal protein</keyword>
<dbReference type="GO" id="GO:0005840">
    <property type="term" value="C:ribosome"/>
    <property type="evidence" value="ECO:0007669"/>
    <property type="project" value="UniProtKB-KW"/>
</dbReference>
<dbReference type="OrthoDB" id="5980584at2759"/>
<proteinExistence type="inferred from homology"/>
<dbReference type="EMBL" id="JH668579">
    <property type="protein sequence ID" value="KAG6458314.1"/>
    <property type="molecule type" value="Genomic_DNA"/>
</dbReference>
<reference evidence="7" key="2">
    <citation type="submission" date="2020-12" db="EMBL/GenBank/DDBJ databases">
        <authorList>
            <person name="Kanost M."/>
        </authorList>
    </citation>
    <scope>NUCLEOTIDE SEQUENCE</scope>
</reference>
<dbReference type="GO" id="GO:0005739">
    <property type="term" value="C:mitochondrion"/>
    <property type="evidence" value="ECO:0007669"/>
    <property type="project" value="UniProtKB-SubCell"/>
</dbReference>
<organism evidence="7 8">
    <name type="scientific">Manduca sexta</name>
    <name type="common">Tobacco hawkmoth</name>
    <name type="synonym">Tobacco hornworm</name>
    <dbReference type="NCBI Taxonomy" id="7130"/>
    <lineage>
        <taxon>Eukaryota</taxon>
        <taxon>Metazoa</taxon>
        <taxon>Ecdysozoa</taxon>
        <taxon>Arthropoda</taxon>
        <taxon>Hexapoda</taxon>
        <taxon>Insecta</taxon>
        <taxon>Pterygota</taxon>
        <taxon>Neoptera</taxon>
        <taxon>Endopterygota</taxon>
        <taxon>Lepidoptera</taxon>
        <taxon>Glossata</taxon>
        <taxon>Ditrysia</taxon>
        <taxon>Bombycoidea</taxon>
        <taxon>Sphingidae</taxon>
        <taxon>Sphinginae</taxon>
        <taxon>Sphingini</taxon>
        <taxon>Manduca</taxon>
    </lineage>
</organism>
<dbReference type="Pfam" id="PF08293">
    <property type="entry name" value="MRP-S33"/>
    <property type="match status" value="1"/>
</dbReference>
<gene>
    <name evidence="7" type="ORF">O3G_MSEX010789</name>
</gene>
<evidence type="ECO:0000256" key="1">
    <source>
        <dbReference type="ARBA" id="ARBA00004173"/>
    </source>
</evidence>
<evidence type="ECO:0000256" key="5">
    <source>
        <dbReference type="ARBA" id="ARBA00023274"/>
    </source>
</evidence>